<reference evidence="1 2" key="1">
    <citation type="submission" date="2020-07" db="EMBL/GenBank/DDBJ databases">
        <title>Sequencing the genomes of 1000 actinobacteria strains.</title>
        <authorList>
            <person name="Klenk H.-P."/>
        </authorList>
    </citation>
    <scope>NUCLEOTIDE SEQUENCE [LARGE SCALE GENOMIC DNA]</scope>
    <source>
        <strain evidence="1 2">DSM 15475</strain>
    </source>
</reference>
<dbReference type="PANTHER" id="PTHR31793:SF24">
    <property type="entry name" value="LONG-CHAIN ACYL-COA THIOESTERASE FADM"/>
    <property type="match status" value="1"/>
</dbReference>
<evidence type="ECO:0000313" key="2">
    <source>
        <dbReference type="Proteomes" id="UP000535437"/>
    </source>
</evidence>
<dbReference type="EC" id="3.1.2.-" evidence="1"/>
<dbReference type="PANTHER" id="PTHR31793">
    <property type="entry name" value="4-HYDROXYBENZOYL-COA THIOESTERASE FAMILY MEMBER"/>
    <property type="match status" value="1"/>
</dbReference>
<keyword evidence="2" id="KW-1185">Reference proteome</keyword>
<sequence>MSVRVPIELRWGDQDAFGHVNNAAVMRILEEARTRGFWRTTDDDDGGFPPLTADSPVWSVVAEVTIRYLRQIDYQTAPVTVEMSIAKLAGASLDIAYRILADGDTEPRVTATTRIVTVDRDTGRPCRLPAEMREAFARHTG</sequence>
<comment type="caution">
    <text evidence="1">The sequence shown here is derived from an EMBL/GenBank/DDBJ whole genome shotgun (WGS) entry which is preliminary data.</text>
</comment>
<name>A0A7Z0KCJ0_9MICC</name>
<dbReference type="RefSeq" id="WP_179541977.1">
    <property type="nucleotide sequence ID" value="NZ_BAAALL010000005.1"/>
</dbReference>
<dbReference type="InterPro" id="IPR050563">
    <property type="entry name" value="4-hydroxybenzoyl-CoA_TE"/>
</dbReference>
<dbReference type="Gene3D" id="3.10.129.10">
    <property type="entry name" value="Hotdog Thioesterase"/>
    <property type="match status" value="1"/>
</dbReference>
<gene>
    <name evidence="1" type="ORF">HNR09_002078</name>
</gene>
<dbReference type="InterPro" id="IPR029069">
    <property type="entry name" value="HotDog_dom_sf"/>
</dbReference>
<proteinExistence type="predicted"/>
<keyword evidence="1" id="KW-0378">Hydrolase</keyword>
<dbReference type="GO" id="GO:0047617">
    <property type="term" value="F:fatty acyl-CoA hydrolase activity"/>
    <property type="evidence" value="ECO:0007669"/>
    <property type="project" value="TreeGrafter"/>
</dbReference>
<evidence type="ECO:0000313" key="1">
    <source>
        <dbReference type="EMBL" id="NYJ78667.1"/>
    </source>
</evidence>
<dbReference type="SUPFAM" id="SSF54637">
    <property type="entry name" value="Thioesterase/thiol ester dehydrase-isomerase"/>
    <property type="match status" value="1"/>
</dbReference>
<protein>
    <submittedName>
        <fullName evidence="1">Acyl-CoA thioester hydrolase</fullName>
        <ecNumber evidence="1">3.1.2.-</ecNumber>
    </submittedName>
</protein>
<dbReference type="Proteomes" id="UP000535437">
    <property type="component" value="Unassembled WGS sequence"/>
</dbReference>
<accession>A0A7Z0KCJ0</accession>
<dbReference type="Pfam" id="PF13279">
    <property type="entry name" value="4HBT_2"/>
    <property type="match status" value="1"/>
</dbReference>
<organism evidence="1 2">
    <name type="scientific">Nesterenkonia xinjiangensis</name>
    <dbReference type="NCBI Taxonomy" id="225327"/>
    <lineage>
        <taxon>Bacteria</taxon>
        <taxon>Bacillati</taxon>
        <taxon>Actinomycetota</taxon>
        <taxon>Actinomycetes</taxon>
        <taxon>Micrococcales</taxon>
        <taxon>Micrococcaceae</taxon>
        <taxon>Nesterenkonia</taxon>
    </lineage>
</organism>
<dbReference type="AlphaFoldDB" id="A0A7Z0KCJ0"/>
<dbReference type="CDD" id="cd00586">
    <property type="entry name" value="4HBT"/>
    <property type="match status" value="1"/>
</dbReference>
<dbReference type="EMBL" id="JACCFY010000001">
    <property type="protein sequence ID" value="NYJ78667.1"/>
    <property type="molecule type" value="Genomic_DNA"/>
</dbReference>